<accession>A0ABY4M5H7</accession>
<protein>
    <submittedName>
        <fullName evidence="1">Uncharacterized protein</fullName>
    </submittedName>
</protein>
<keyword evidence="2" id="KW-1185">Reference proteome</keyword>
<evidence type="ECO:0000313" key="2">
    <source>
        <dbReference type="Proteomes" id="UP000830115"/>
    </source>
</evidence>
<sequence>MAETPTEIDARQLIRAGLEKLLDDPDYDRTHDDLIGVCEIELQRLYDRWLTENWDYRREEAIPGGAEAEEQDAREVRAE</sequence>
<dbReference type="Proteomes" id="UP000830115">
    <property type="component" value="Chromosome"/>
</dbReference>
<name>A0ABY4M5H7_9ACTN</name>
<evidence type="ECO:0000313" key="1">
    <source>
        <dbReference type="EMBL" id="UQA91621.1"/>
    </source>
</evidence>
<reference evidence="1" key="1">
    <citation type="submission" date="2021-10" db="EMBL/GenBank/DDBJ databases">
        <title>Streptomyces nigrumlapis sp.nov.,an antimicrobial producing actinobacterium isolated from Black Gobi rocks.</title>
        <authorList>
            <person name="Wen Y."/>
            <person name="Zhang W."/>
            <person name="Liu X.G."/>
        </authorList>
    </citation>
    <scope>NUCLEOTIDE SEQUENCE</scope>
    <source>
        <strain evidence="1">ST13-2-2</strain>
    </source>
</reference>
<dbReference type="EMBL" id="CP086322">
    <property type="protein sequence ID" value="UQA91621.1"/>
    <property type="molecule type" value="Genomic_DNA"/>
</dbReference>
<dbReference type="RefSeq" id="WP_248862429.1">
    <property type="nucleotide sequence ID" value="NZ_CP086322.1"/>
</dbReference>
<proteinExistence type="predicted"/>
<gene>
    <name evidence="1" type="ORF">K9S39_06900</name>
</gene>
<organism evidence="1 2">
    <name type="scientific">Streptomyces halobius</name>
    <dbReference type="NCBI Taxonomy" id="2879846"/>
    <lineage>
        <taxon>Bacteria</taxon>
        <taxon>Bacillati</taxon>
        <taxon>Actinomycetota</taxon>
        <taxon>Actinomycetes</taxon>
        <taxon>Kitasatosporales</taxon>
        <taxon>Streptomycetaceae</taxon>
        <taxon>Streptomyces</taxon>
    </lineage>
</organism>